<evidence type="ECO:0000313" key="3">
    <source>
        <dbReference type="EMBL" id="KAG8441038.1"/>
    </source>
</evidence>
<dbReference type="EMBL" id="JAACNH010000006">
    <property type="protein sequence ID" value="KAG8441038.1"/>
    <property type="molecule type" value="Genomic_DNA"/>
</dbReference>
<name>A0A8T2JBZ6_9PIPI</name>
<gene>
    <name evidence="3" type="ORF">GDO86_006685</name>
</gene>
<comment type="caution">
    <text evidence="3">The sequence shown here is derived from an EMBL/GenBank/DDBJ whole genome shotgun (WGS) entry which is preliminary data.</text>
</comment>
<feature type="region of interest" description="Disordered" evidence="1">
    <location>
        <begin position="222"/>
        <end position="284"/>
    </location>
</feature>
<feature type="domain" description="R3H" evidence="2">
    <location>
        <begin position="16"/>
        <end position="81"/>
    </location>
</feature>
<dbReference type="Gene3D" id="3.30.1370.50">
    <property type="entry name" value="R3H-like domain"/>
    <property type="match status" value="1"/>
</dbReference>
<dbReference type="PANTHER" id="PTHR21678">
    <property type="entry name" value="GROWTH INHIBITION AND DIFFERENTIATION RELATED PROTEIN 88"/>
    <property type="match status" value="1"/>
</dbReference>
<dbReference type="PROSITE" id="PS51061">
    <property type="entry name" value="R3H"/>
    <property type="match status" value="1"/>
</dbReference>
<evidence type="ECO:0000259" key="2">
    <source>
        <dbReference type="PROSITE" id="PS51061"/>
    </source>
</evidence>
<evidence type="ECO:0000256" key="1">
    <source>
        <dbReference type="SAM" id="MobiDB-lite"/>
    </source>
</evidence>
<feature type="region of interest" description="Disordered" evidence="1">
    <location>
        <begin position="164"/>
        <end position="189"/>
    </location>
</feature>
<dbReference type="SUPFAM" id="SSF82708">
    <property type="entry name" value="R3H domain"/>
    <property type="match status" value="1"/>
</dbReference>
<dbReference type="InterPro" id="IPR001374">
    <property type="entry name" value="R3H_dom"/>
</dbReference>
<dbReference type="OrthoDB" id="5418203at2759"/>
<dbReference type="PANTHER" id="PTHR21678:SF6">
    <property type="entry name" value="R3H AND COILED-COIL DOMAIN-CONTAINING PROTEIN 1"/>
    <property type="match status" value="1"/>
</dbReference>
<dbReference type="AlphaFoldDB" id="A0A8T2JBZ6"/>
<feature type="compositionally biased region" description="Basic and acidic residues" evidence="1">
    <location>
        <begin position="239"/>
        <end position="252"/>
    </location>
</feature>
<dbReference type="Gene3D" id="3.30.70.330">
    <property type="match status" value="1"/>
</dbReference>
<dbReference type="InterPro" id="IPR012677">
    <property type="entry name" value="Nucleotide-bd_a/b_plait_sf"/>
</dbReference>
<reference evidence="3" key="1">
    <citation type="thesis" date="2020" institute="ProQuest LLC" country="789 East Eisenhower Parkway, Ann Arbor, MI, USA">
        <title>Comparative Genomics and Chromosome Evolution.</title>
        <authorList>
            <person name="Mudd A.B."/>
        </authorList>
    </citation>
    <scope>NUCLEOTIDE SEQUENCE</scope>
    <source>
        <strain evidence="3">Female2</strain>
        <tissue evidence="3">Blood</tissue>
    </source>
</reference>
<organism evidence="3 4">
    <name type="scientific">Hymenochirus boettgeri</name>
    <name type="common">Congo dwarf clawed frog</name>
    <dbReference type="NCBI Taxonomy" id="247094"/>
    <lineage>
        <taxon>Eukaryota</taxon>
        <taxon>Metazoa</taxon>
        <taxon>Chordata</taxon>
        <taxon>Craniata</taxon>
        <taxon>Vertebrata</taxon>
        <taxon>Euteleostomi</taxon>
        <taxon>Amphibia</taxon>
        <taxon>Batrachia</taxon>
        <taxon>Anura</taxon>
        <taxon>Pipoidea</taxon>
        <taxon>Pipidae</taxon>
        <taxon>Pipinae</taxon>
        <taxon>Hymenochirus</taxon>
    </lineage>
</organism>
<keyword evidence="4" id="KW-1185">Reference proteome</keyword>
<dbReference type="Pfam" id="PF01424">
    <property type="entry name" value="R3H"/>
    <property type="match status" value="1"/>
</dbReference>
<evidence type="ECO:0000313" key="4">
    <source>
        <dbReference type="Proteomes" id="UP000812440"/>
    </source>
</evidence>
<sequence>MTWSTLDGFYLSSYENDFYQLVSMEFDHFLHQGDQKSVLLFPPVSSRLRYIIHRLTESYSALSSFSVGEGWDRRTVICFASVRIPIQEGDIRTNKREDNYVSYNKTEKGKWWKKKNKRPNREFYVPRGRYGGGEKREDGKVIVKTDISSKEPKNEDSFTYQGIQTMEGSTSGESEEKKTEEMKKEEDSGFLTTEKILEADNQDIINVEDKSLLNSKEKIIESKKKEMPEEESETTRTLTQDERIKGAGREEQNACIENAEEKGELAEDNPAVQAEQEKLPSNELGNINDTETIIGNLYEKDVKIQPLLNDFSMYAEDQTDHGRFGHIIEIYEFSPQLCTEDLMKPFTEYKDQGFNMQWVDHTHVLGIFSSPADAYAASCKSYPGMKFRPLSQGSRQSKIKAFHCTELHTTKERPQTDISVAKRMLNSALG</sequence>
<dbReference type="Proteomes" id="UP000812440">
    <property type="component" value="Chromosome 3"/>
</dbReference>
<feature type="compositionally biased region" description="Basic and acidic residues" evidence="1">
    <location>
        <begin position="174"/>
        <end position="187"/>
    </location>
</feature>
<protein>
    <recommendedName>
        <fullName evidence="2">R3H domain-containing protein</fullName>
    </recommendedName>
</protein>
<dbReference type="InterPro" id="IPR039884">
    <property type="entry name" value="R3HC1/R3HCL"/>
</dbReference>
<proteinExistence type="predicted"/>
<accession>A0A8T2JBZ6</accession>
<dbReference type="InterPro" id="IPR036867">
    <property type="entry name" value="R3H_dom_sf"/>
</dbReference>
<dbReference type="SMART" id="SM00393">
    <property type="entry name" value="R3H"/>
    <property type="match status" value="1"/>
</dbReference>
<dbReference type="GO" id="GO:0003676">
    <property type="term" value="F:nucleic acid binding"/>
    <property type="evidence" value="ECO:0007669"/>
    <property type="project" value="UniProtKB-UniRule"/>
</dbReference>
<feature type="non-terminal residue" evidence="3">
    <location>
        <position position="430"/>
    </location>
</feature>